<feature type="transmembrane region" description="Helical" evidence="11">
    <location>
        <begin position="181"/>
        <end position="204"/>
    </location>
</feature>
<dbReference type="GO" id="GO:0015297">
    <property type="term" value="F:antiporter activity"/>
    <property type="evidence" value="ECO:0007669"/>
    <property type="project" value="UniProtKB-KW"/>
</dbReference>
<keyword evidence="6 11" id="KW-1133">Transmembrane helix</keyword>
<keyword evidence="4" id="KW-1003">Cell membrane</keyword>
<feature type="transmembrane region" description="Helical" evidence="11">
    <location>
        <begin position="436"/>
        <end position="455"/>
    </location>
</feature>
<dbReference type="GO" id="GO:0005886">
    <property type="term" value="C:plasma membrane"/>
    <property type="evidence" value="ECO:0007669"/>
    <property type="project" value="UniProtKB-SubCell"/>
</dbReference>
<feature type="transmembrane region" description="Helical" evidence="11">
    <location>
        <begin position="210"/>
        <end position="230"/>
    </location>
</feature>
<gene>
    <name evidence="12" type="ORF">dsat_0683</name>
</gene>
<evidence type="ECO:0000256" key="7">
    <source>
        <dbReference type="ARBA" id="ARBA00023065"/>
    </source>
</evidence>
<evidence type="ECO:0000256" key="8">
    <source>
        <dbReference type="ARBA" id="ARBA00023136"/>
    </source>
</evidence>
<dbReference type="InterPro" id="IPR050222">
    <property type="entry name" value="MATE_MdtK"/>
</dbReference>
<keyword evidence="13" id="KW-1185">Reference proteome</keyword>
<comment type="subcellular location">
    <subcellularLocation>
        <location evidence="1">Cell membrane</location>
        <topology evidence="1">Multi-pass membrane protein</topology>
    </subcellularLocation>
</comment>
<proteinExistence type="predicted"/>
<dbReference type="CDD" id="cd13137">
    <property type="entry name" value="MATE_NorM_like"/>
    <property type="match status" value="1"/>
</dbReference>
<feature type="transmembrane region" description="Helical" evidence="11">
    <location>
        <begin position="302"/>
        <end position="322"/>
    </location>
</feature>
<keyword evidence="3" id="KW-0050">Antiport</keyword>
<dbReference type="eggNOG" id="COG0534">
    <property type="taxonomic scope" value="Bacteria"/>
</dbReference>
<keyword evidence="8 11" id="KW-0472">Membrane</keyword>
<dbReference type="OrthoDB" id="9776324at2"/>
<feature type="transmembrane region" description="Helical" evidence="11">
    <location>
        <begin position="251"/>
        <end position="282"/>
    </location>
</feature>
<feature type="transmembrane region" description="Helical" evidence="11">
    <location>
        <begin position="71"/>
        <end position="93"/>
    </location>
</feature>
<dbReference type="AlphaFoldDB" id="S7T6Z2"/>
<protein>
    <recommendedName>
        <fullName evidence="9">Multidrug-efflux transporter</fullName>
    </recommendedName>
</protein>
<feature type="transmembrane region" description="Helical" evidence="11">
    <location>
        <begin position="376"/>
        <end position="397"/>
    </location>
</feature>
<dbReference type="PANTHER" id="PTHR43298:SF2">
    <property type="entry name" value="FMN_FAD EXPORTER YEEO-RELATED"/>
    <property type="match status" value="1"/>
</dbReference>
<feature type="transmembrane region" description="Helical" evidence="11">
    <location>
        <begin position="105"/>
        <end position="128"/>
    </location>
</feature>
<evidence type="ECO:0000313" key="13">
    <source>
        <dbReference type="Proteomes" id="UP000014975"/>
    </source>
</evidence>
<feature type="transmembrane region" description="Helical" evidence="11">
    <location>
        <begin position="38"/>
        <end position="59"/>
    </location>
</feature>
<organism evidence="12 13">
    <name type="scientific">Alkalidesulfovibrio alkalitolerans DSM 16529</name>
    <dbReference type="NCBI Taxonomy" id="1121439"/>
    <lineage>
        <taxon>Bacteria</taxon>
        <taxon>Pseudomonadati</taxon>
        <taxon>Thermodesulfobacteriota</taxon>
        <taxon>Desulfovibrionia</taxon>
        <taxon>Desulfovibrionales</taxon>
        <taxon>Desulfovibrionaceae</taxon>
        <taxon>Alkalidesulfovibrio</taxon>
    </lineage>
</organism>
<evidence type="ECO:0000256" key="3">
    <source>
        <dbReference type="ARBA" id="ARBA00022449"/>
    </source>
</evidence>
<dbReference type="InterPro" id="IPR002528">
    <property type="entry name" value="MATE_fam"/>
</dbReference>
<feature type="transmembrane region" description="Helical" evidence="11">
    <location>
        <begin position="148"/>
        <end position="169"/>
    </location>
</feature>
<feature type="transmembrane region" description="Helical" evidence="11">
    <location>
        <begin position="404"/>
        <end position="424"/>
    </location>
</feature>
<dbReference type="GO" id="GO:0006811">
    <property type="term" value="P:monoatomic ion transport"/>
    <property type="evidence" value="ECO:0007669"/>
    <property type="project" value="UniProtKB-KW"/>
</dbReference>
<evidence type="ECO:0000256" key="5">
    <source>
        <dbReference type="ARBA" id="ARBA00022692"/>
    </source>
</evidence>
<dbReference type="GO" id="GO:0042910">
    <property type="term" value="F:xenobiotic transmembrane transporter activity"/>
    <property type="evidence" value="ECO:0007669"/>
    <property type="project" value="InterPro"/>
</dbReference>
<dbReference type="InterPro" id="IPR048279">
    <property type="entry name" value="MdtK-like"/>
</dbReference>
<dbReference type="RefSeq" id="WP_020887380.1">
    <property type="nucleotide sequence ID" value="NZ_ATHI01000027.1"/>
</dbReference>
<evidence type="ECO:0000256" key="4">
    <source>
        <dbReference type="ARBA" id="ARBA00022475"/>
    </source>
</evidence>
<evidence type="ECO:0000256" key="1">
    <source>
        <dbReference type="ARBA" id="ARBA00004651"/>
    </source>
</evidence>
<dbReference type="NCBIfam" id="TIGR00797">
    <property type="entry name" value="matE"/>
    <property type="match status" value="1"/>
</dbReference>
<name>S7T6Z2_9BACT</name>
<evidence type="ECO:0000256" key="6">
    <source>
        <dbReference type="ARBA" id="ARBA00022989"/>
    </source>
</evidence>
<dbReference type="STRING" id="1121439.dsat_0683"/>
<evidence type="ECO:0000256" key="9">
    <source>
        <dbReference type="ARBA" id="ARBA00031636"/>
    </source>
</evidence>
<keyword evidence="2" id="KW-0813">Transport</keyword>
<keyword evidence="7" id="KW-0406">Ion transport</keyword>
<dbReference type="Proteomes" id="UP000014975">
    <property type="component" value="Unassembled WGS sequence"/>
</dbReference>
<comment type="caution">
    <text evidence="12">The sequence shown here is derived from an EMBL/GenBank/DDBJ whole genome shotgun (WGS) entry which is preliminary data.</text>
</comment>
<feature type="transmembrane region" description="Helical" evidence="11">
    <location>
        <begin position="334"/>
        <end position="356"/>
    </location>
</feature>
<evidence type="ECO:0000256" key="2">
    <source>
        <dbReference type="ARBA" id="ARBA00022448"/>
    </source>
</evidence>
<keyword evidence="5 11" id="KW-0812">Transmembrane</keyword>
<dbReference type="PATRIC" id="fig|1121439.3.peg.2040"/>
<sequence length="474" mass="51094">MTAALRKKTVPSQATPAPAPGAKGALADIWGLAWPQMLMMLFHFCIGFVDVLVAGRIGSEVQAAMGMVNSLLFFFLVVAVAVANGAVAAVAQSMGAGLMHRVRRYVGLVLLTGVFSGALILLVCLPFKGPVLDILQVPPAVRPVMETYYDIFVLLLPVYYIFILVNALFRAQKKVMQPLYAMILVMIVNTVGDFGLGLGMWGFPDLGYKGLAWATFGSITAGAALNLWMLRRDGLLALGSFPPWRWARRALPYIVRVAWPGGLMQVVWHGAYLVLFAIVASLPKESVAALAGMSAGLRVESILFLPGFAFNMTASILVGQYLGQGRPDLAKSYVLRLLGLAVAVISLLAVGLWAVVEPVAALVAPDAAVQIQTIDYLAYNLLAIPFTLTTMTLAGAMTGAGATLYNLLVFGAVSWGVRLPLAWLLGHVLMERAEGVWLAMLLSQALQALIVLYIFTCKDWSRFALVKRRKRNGP</sequence>
<dbReference type="PIRSF" id="PIRSF006603">
    <property type="entry name" value="DinF"/>
    <property type="match status" value="1"/>
</dbReference>
<dbReference type="EMBL" id="ATHI01000027">
    <property type="protein sequence ID" value="EPR32331.1"/>
    <property type="molecule type" value="Genomic_DNA"/>
</dbReference>
<reference evidence="12 13" key="1">
    <citation type="journal article" date="2013" name="Genome Announc.">
        <title>Draft genome sequences for three mercury-methylating, sulfate-reducing bacteria.</title>
        <authorList>
            <person name="Brown S.D."/>
            <person name="Hurt R.A.Jr."/>
            <person name="Gilmour C.C."/>
            <person name="Elias D.A."/>
        </authorList>
    </citation>
    <scope>NUCLEOTIDE SEQUENCE [LARGE SCALE GENOMIC DNA]</scope>
    <source>
        <strain evidence="12 13">DSM 16529</strain>
    </source>
</reference>
<dbReference type="Pfam" id="PF01554">
    <property type="entry name" value="MatE"/>
    <property type="match status" value="2"/>
</dbReference>
<accession>S7T6Z2</accession>
<evidence type="ECO:0000256" key="10">
    <source>
        <dbReference type="SAM" id="MobiDB-lite"/>
    </source>
</evidence>
<feature type="region of interest" description="Disordered" evidence="10">
    <location>
        <begin position="1"/>
        <end position="22"/>
    </location>
</feature>
<evidence type="ECO:0000256" key="11">
    <source>
        <dbReference type="SAM" id="Phobius"/>
    </source>
</evidence>
<dbReference type="PANTHER" id="PTHR43298">
    <property type="entry name" value="MULTIDRUG RESISTANCE PROTEIN NORM-RELATED"/>
    <property type="match status" value="1"/>
</dbReference>
<evidence type="ECO:0000313" key="12">
    <source>
        <dbReference type="EMBL" id="EPR32331.1"/>
    </source>
</evidence>